<comment type="caution">
    <text evidence="2">The sequence shown here is derived from an EMBL/GenBank/DDBJ whole genome shotgun (WGS) entry which is preliminary data.</text>
</comment>
<proteinExistence type="predicted"/>
<dbReference type="Proteomes" id="UP000324897">
    <property type="component" value="Chromosome 5"/>
</dbReference>
<organism evidence="2 3">
    <name type="scientific">Eragrostis curvula</name>
    <name type="common">weeping love grass</name>
    <dbReference type="NCBI Taxonomy" id="38414"/>
    <lineage>
        <taxon>Eukaryota</taxon>
        <taxon>Viridiplantae</taxon>
        <taxon>Streptophyta</taxon>
        <taxon>Embryophyta</taxon>
        <taxon>Tracheophyta</taxon>
        <taxon>Spermatophyta</taxon>
        <taxon>Magnoliopsida</taxon>
        <taxon>Liliopsida</taxon>
        <taxon>Poales</taxon>
        <taxon>Poaceae</taxon>
        <taxon>PACMAD clade</taxon>
        <taxon>Chloridoideae</taxon>
        <taxon>Eragrostideae</taxon>
        <taxon>Eragrostidinae</taxon>
        <taxon>Eragrostis</taxon>
    </lineage>
</organism>
<evidence type="ECO:0008006" key="4">
    <source>
        <dbReference type="Google" id="ProtNLM"/>
    </source>
</evidence>
<dbReference type="EMBL" id="RWGY01000004">
    <property type="protein sequence ID" value="TVU46000.1"/>
    <property type="molecule type" value="Genomic_DNA"/>
</dbReference>
<evidence type="ECO:0000256" key="1">
    <source>
        <dbReference type="SAM" id="SignalP"/>
    </source>
</evidence>
<keyword evidence="3" id="KW-1185">Reference proteome</keyword>
<feature type="chain" id="PRO_5023934265" description="Pectinesterase inhibitor domain-containing protein" evidence="1">
    <location>
        <begin position="22"/>
        <end position="267"/>
    </location>
</feature>
<protein>
    <recommendedName>
        <fullName evidence="4">Pectinesterase inhibitor domain-containing protein</fullName>
    </recommendedName>
</protein>
<sequence length="267" mass="28297">MATSCFLQLIFVLATCTAAAAATNNSSMAAAPAPGPSSSAALSFLRASCALTLERADDCYNLLLPYADSFHGSLARVARTSGVLAAARQHDFTKQLARLKLRGTGAGNVADQTLDGCLDTISSDDTGANVTLGRLDRLVAGIKNKKEFESERSLAQDWLYSSGSEMLQCVDWIHFAGDAALASPVLKEVIAGCNTIAGYLGIASELTIAIKFESPAARIYEVGHCRFLHGGSGKGSNGIDDGYILIDKMTWRFVCPDQGNDEAYIRT</sequence>
<feature type="non-terminal residue" evidence="2">
    <location>
        <position position="1"/>
    </location>
</feature>
<dbReference type="AlphaFoldDB" id="A0A5J9WF24"/>
<keyword evidence="1" id="KW-0732">Signal</keyword>
<dbReference type="Gramene" id="TVU46000">
    <property type="protein sequence ID" value="TVU46000"/>
    <property type="gene ID" value="EJB05_05512"/>
</dbReference>
<evidence type="ECO:0000313" key="2">
    <source>
        <dbReference type="EMBL" id="TVU46000.1"/>
    </source>
</evidence>
<accession>A0A5J9WF24</accession>
<gene>
    <name evidence="2" type="ORF">EJB05_05512</name>
</gene>
<dbReference type="OrthoDB" id="684246at2759"/>
<feature type="signal peptide" evidence="1">
    <location>
        <begin position="1"/>
        <end position="21"/>
    </location>
</feature>
<reference evidence="2 3" key="1">
    <citation type="journal article" date="2019" name="Sci. Rep.">
        <title>A high-quality genome of Eragrostis curvula grass provides insights into Poaceae evolution and supports new strategies to enhance forage quality.</title>
        <authorList>
            <person name="Carballo J."/>
            <person name="Santos B.A.C.M."/>
            <person name="Zappacosta D."/>
            <person name="Garbus I."/>
            <person name="Selva J.P."/>
            <person name="Gallo C.A."/>
            <person name="Diaz A."/>
            <person name="Albertini E."/>
            <person name="Caccamo M."/>
            <person name="Echenique V."/>
        </authorList>
    </citation>
    <scope>NUCLEOTIDE SEQUENCE [LARGE SCALE GENOMIC DNA]</scope>
    <source>
        <strain evidence="3">cv. Victoria</strain>
        <tissue evidence="2">Leaf</tissue>
    </source>
</reference>
<evidence type="ECO:0000313" key="3">
    <source>
        <dbReference type="Proteomes" id="UP000324897"/>
    </source>
</evidence>
<name>A0A5J9WF24_9POAL</name>